<reference evidence="1 2" key="1">
    <citation type="submission" date="2018-06" db="EMBL/GenBank/DDBJ databases">
        <title>Genomic Encyclopedia of Type Strains, Phase IV (KMG-IV): sequencing the most valuable type-strain genomes for metagenomic binning, comparative biology and taxonomic classification.</title>
        <authorList>
            <person name="Goeker M."/>
        </authorList>
    </citation>
    <scope>NUCLEOTIDE SEQUENCE [LARGE SCALE GENOMIC DNA]</scope>
    <source>
        <strain evidence="1 2">DSM 24032</strain>
    </source>
</reference>
<dbReference type="Proteomes" id="UP000253083">
    <property type="component" value="Unassembled WGS sequence"/>
</dbReference>
<organism evidence="1 2">
    <name type="scientific">Arenicella xantha</name>
    <dbReference type="NCBI Taxonomy" id="644221"/>
    <lineage>
        <taxon>Bacteria</taxon>
        <taxon>Pseudomonadati</taxon>
        <taxon>Pseudomonadota</taxon>
        <taxon>Gammaproteobacteria</taxon>
        <taxon>Arenicellales</taxon>
        <taxon>Arenicellaceae</taxon>
        <taxon>Arenicella</taxon>
    </lineage>
</organism>
<dbReference type="EMBL" id="QNRT01000001">
    <property type="protein sequence ID" value="RBP53357.1"/>
    <property type="molecule type" value="Genomic_DNA"/>
</dbReference>
<protein>
    <recommendedName>
        <fullName evidence="3">Lipoprotein</fullName>
    </recommendedName>
</protein>
<evidence type="ECO:0000313" key="1">
    <source>
        <dbReference type="EMBL" id="RBP53357.1"/>
    </source>
</evidence>
<accession>A0A395JPC9</accession>
<proteinExistence type="predicted"/>
<gene>
    <name evidence="1" type="ORF">DFR28_101743</name>
</gene>
<dbReference type="AlphaFoldDB" id="A0A395JPC9"/>
<sequence>MNQLKLSVIVVLLIFLSACGVAEFFIKRTVNGLEDKIVDEFSAYADFTAEQDREIELFARDTANWVRSNRLPLLVKHLEQTAADLERNGRLSETTWRDFVLFLEDPMVLSQAPDVVYRLADLAYSLDSQQTQQVLDRLSEDFSESLAERQDQTADDRHDKIIKGTKQIFKAIGIKRSSSQLKQARTMLQNRHDYAEQNIASMIQNHTSFTELLTDKGENPSEFRARFLAQWKVAERPPSESVPDAWEHNFVVSYGMMNYLLQDLTNAEQIDAVQGVLDYAALFRELSTTDIQLGSNTLNQLKHTIYDSPGSMPVSLK</sequence>
<dbReference type="InParanoid" id="A0A395JPC9"/>
<dbReference type="PROSITE" id="PS51257">
    <property type="entry name" value="PROKAR_LIPOPROTEIN"/>
    <property type="match status" value="1"/>
</dbReference>
<dbReference type="RefSeq" id="WP_113952935.1">
    <property type="nucleotide sequence ID" value="NZ_QNRT01000001.1"/>
</dbReference>
<keyword evidence="2" id="KW-1185">Reference proteome</keyword>
<evidence type="ECO:0000313" key="2">
    <source>
        <dbReference type="Proteomes" id="UP000253083"/>
    </source>
</evidence>
<comment type="caution">
    <text evidence="1">The sequence shown here is derived from an EMBL/GenBank/DDBJ whole genome shotgun (WGS) entry which is preliminary data.</text>
</comment>
<evidence type="ECO:0008006" key="3">
    <source>
        <dbReference type="Google" id="ProtNLM"/>
    </source>
</evidence>
<name>A0A395JPC9_9GAMM</name>